<dbReference type="RefSeq" id="WP_380043984.1">
    <property type="nucleotide sequence ID" value="NZ_JBHLTC010000005.1"/>
</dbReference>
<evidence type="ECO:0000259" key="1">
    <source>
        <dbReference type="Pfam" id="PF07739"/>
    </source>
</evidence>
<name>A0ABV6QF70_9ACTN</name>
<dbReference type="InterPro" id="IPR012925">
    <property type="entry name" value="TipAS_dom"/>
</dbReference>
<dbReference type="InterPro" id="IPR036244">
    <property type="entry name" value="TipA-like_antibiotic-bd"/>
</dbReference>
<dbReference type="SUPFAM" id="SSF89082">
    <property type="entry name" value="Antibiotic binding domain of TipA-like multidrug resistance regulators"/>
    <property type="match status" value="1"/>
</dbReference>
<organism evidence="2 3">
    <name type="scientific">Kribbella deserti</name>
    <dbReference type="NCBI Taxonomy" id="1926257"/>
    <lineage>
        <taxon>Bacteria</taxon>
        <taxon>Bacillati</taxon>
        <taxon>Actinomycetota</taxon>
        <taxon>Actinomycetes</taxon>
        <taxon>Propionibacteriales</taxon>
        <taxon>Kribbellaceae</taxon>
        <taxon>Kribbella</taxon>
    </lineage>
</organism>
<accession>A0ABV6QF70</accession>
<reference evidence="2 3" key="1">
    <citation type="submission" date="2024-09" db="EMBL/GenBank/DDBJ databases">
        <authorList>
            <person name="Sun Q."/>
            <person name="Mori K."/>
        </authorList>
    </citation>
    <scope>NUCLEOTIDE SEQUENCE [LARGE SCALE GENOMIC DNA]</scope>
    <source>
        <strain evidence="2 3">CGMCC 1.15906</strain>
    </source>
</reference>
<feature type="domain" description="TipAS antibiotic-recognition" evidence="1">
    <location>
        <begin position="30"/>
        <end position="146"/>
    </location>
</feature>
<dbReference type="EMBL" id="JBHLTC010000005">
    <property type="protein sequence ID" value="MFC0623284.1"/>
    <property type="molecule type" value="Genomic_DNA"/>
</dbReference>
<gene>
    <name evidence="2" type="ORF">ACFFGN_04375</name>
</gene>
<protein>
    <submittedName>
        <fullName evidence="2">TipAS antibiotic-recognition domain-containing protein</fullName>
    </submittedName>
</protein>
<proteinExistence type="predicted"/>
<evidence type="ECO:0000313" key="2">
    <source>
        <dbReference type="EMBL" id="MFC0623284.1"/>
    </source>
</evidence>
<dbReference type="Gene3D" id="1.10.490.50">
    <property type="entry name" value="Antibiotic binding domain of TipA-like multidrug resistance regulators"/>
    <property type="match status" value="1"/>
</dbReference>
<comment type="caution">
    <text evidence="2">The sequence shown here is derived from an EMBL/GenBank/DDBJ whole genome shotgun (WGS) entry which is preliminary data.</text>
</comment>
<keyword evidence="3" id="KW-1185">Reference proteome</keyword>
<sequence>MAKRKIQSPMSAGEKRQVWGEFAAGEAEYLGEVEQRWGGTSAYAQTARRVARYGKSDWQRIKQEYAGIEARIRELIDAGTAPHEAAAMDVAEAQRQHVCRWYYDMSHEFQVSKSDLYLLDPRYREPLEDNTRPGAAEWLAAAIKANAERAETDLTRHDP</sequence>
<evidence type="ECO:0000313" key="3">
    <source>
        <dbReference type="Proteomes" id="UP001589890"/>
    </source>
</evidence>
<dbReference type="Proteomes" id="UP001589890">
    <property type="component" value="Unassembled WGS sequence"/>
</dbReference>
<dbReference type="Pfam" id="PF07739">
    <property type="entry name" value="TipAS"/>
    <property type="match status" value="1"/>
</dbReference>